<name>A0A9P6N1A8_9FUNG</name>
<dbReference type="EMBL" id="JAAAID010000215">
    <property type="protein sequence ID" value="KAG0020462.1"/>
    <property type="molecule type" value="Genomic_DNA"/>
</dbReference>
<feature type="compositionally biased region" description="Polar residues" evidence="1">
    <location>
        <begin position="68"/>
        <end position="85"/>
    </location>
</feature>
<feature type="compositionally biased region" description="Basic and acidic residues" evidence="1">
    <location>
        <begin position="56"/>
        <end position="67"/>
    </location>
</feature>
<comment type="caution">
    <text evidence="2">The sequence shown here is derived from an EMBL/GenBank/DDBJ whole genome shotgun (WGS) entry which is preliminary data.</text>
</comment>
<feature type="compositionally biased region" description="Polar residues" evidence="1">
    <location>
        <begin position="162"/>
        <end position="176"/>
    </location>
</feature>
<feature type="region of interest" description="Disordered" evidence="1">
    <location>
        <begin position="438"/>
        <end position="458"/>
    </location>
</feature>
<feature type="compositionally biased region" description="Low complexity" evidence="1">
    <location>
        <begin position="97"/>
        <end position="116"/>
    </location>
</feature>
<organism evidence="2 3">
    <name type="scientific">Entomortierella chlamydospora</name>
    <dbReference type="NCBI Taxonomy" id="101097"/>
    <lineage>
        <taxon>Eukaryota</taxon>
        <taxon>Fungi</taxon>
        <taxon>Fungi incertae sedis</taxon>
        <taxon>Mucoromycota</taxon>
        <taxon>Mortierellomycotina</taxon>
        <taxon>Mortierellomycetes</taxon>
        <taxon>Mortierellales</taxon>
        <taxon>Mortierellaceae</taxon>
        <taxon>Entomortierella</taxon>
    </lineage>
</organism>
<feature type="region of interest" description="Disordered" evidence="1">
    <location>
        <begin position="131"/>
        <end position="176"/>
    </location>
</feature>
<accession>A0A9P6N1A8</accession>
<keyword evidence="3" id="KW-1185">Reference proteome</keyword>
<evidence type="ECO:0000313" key="2">
    <source>
        <dbReference type="EMBL" id="KAG0020462.1"/>
    </source>
</evidence>
<feature type="region of interest" description="Disordered" evidence="1">
    <location>
        <begin position="249"/>
        <end position="320"/>
    </location>
</feature>
<sequence length="793" mass="88227">MTASYHDPLRVIHTGPRISKPPHPRRQNSGHQPQHQSATSNHRNEDRQHYFHHKSHDPFMHNDRSLSSEEQTTPYEQQQHLNEQYDQQEHCVPSPTRLRSLSPRIQSSPRSSTRPPTIFAQLKAKLEAPKRPTITTTPLPQPAHSGKSLNRAPVSPDIIETDLTSPSSPAHDTRRYYSSGNCGHDNAWTTSPSTLFGIPCSPASQRAYSNHNLDIEESFLRLQLEDSGKIEHRTIAFATHLTISRWEPTDASASAAADQNSPESKTASPPSSSGESIEKSRSDRLSSRNPRDSESHPSSPKQQPQPQPQPQQQQQQQRNDPVYAARLVSLANYIRHILSLCSGNSTTNSQIALVQQQQQQQQQQLLRQQKLQACRPTSFSCTQQARNNSGTRIQDAASLSLPSPLSAGPGPIKPSAAMSMRKHRYSSEYYDYHARRQVHQQSRQTLERQDSLGEPMHRLPSPISPTFLAGRRLSQQQAESIATSISPLLRVPFPNLTLTLALIFVDRLKAKFPDAKGEPGCSLRLFLVAYIIAAKYRCSVELAALMRRYNTCVAMCEAEDLDESYDSNNSASIMERLARANSTAPITPVTPNNIPNRSAQTMREHYRDEAARLEQILWDMRSYAELIFSNQEWVRLLCLGSFFRPPPTTQSASSATTAAAASARTSPTQPMDRSIHSATSPEKLEPKPLPIQSIPSTRLAGVESANTLSCDTKIKSMTNLNSAQITATTNVTATATTTTTTTKTSTATPTSILQVEDLNRMETEFLTFLGFDLTAKSQDLDTCWNLLIGNKEI</sequence>
<dbReference type="AlphaFoldDB" id="A0A9P6N1A8"/>
<proteinExistence type="predicted"/>
<gene>
    <name evidence="2" type="ORF">BGZ80_004163</name>
</gene>
<dbReference type="Gene3D" id="1.10.472.10">
    <property type="entry name" value="Cyclin-like"/>
    <property type="match status" value="1"/>
</dbReference>
<feature type="compositionally biased region" description="Low complexity" evidence="1">
    <location>
        <begin position="250"/>
        <end position="275"/>
    </location>
</feature>
<reference evidence="2" key="1">
    <citation type="journal article" date="2020" name="Fungal Divers.">
        <title>Resolving the Mortierellaceae phylogeny through synthesis of multi-gene phylogenetics and phylogenomics.</title>
        <authorList>
            <person name="Vandepol N."/>
            <person name="Liber J."/>
            <person name="Desiro A."/>
            <person name="Na H."/>
            <person name="Kennedy M."/>
            <person name="Barry K."/>
            <person name="Grigoriev I.V."/>
            <person name="Miller A.N."/>
            <person name="O'Donnell K."/>
            <person name="Stajich J.E."/>
            <person name="Bonito G."/>
        </authorList>
    </citation>
    <scope>NUCLEOTIDE SEQUENCE</scope>
    <source>
        <strain evidence="2">NRRL 2769</strain>
    </source>
</reference>
<protein>
    <recommendedName>
        <fullName evidence="4">Cyclin N-terminal domain-containing protein</fullName>
    </recommendedName>
</protein>
<dbReference type="Proteomes" id="UP000703661">
    <property type="component" value="Unassembled WGS sequence"/>
</dbReference>
<feature type="compositionally biased region" description="Basic and acidic residues" evidence="1">
    <location>
        <begin position="276"/>
        <end position="295"/>
    </location>
</feature>
<feature type="compositionally biased region" description="Polar residues" evidence="1">
    <location>
        <begin position="29"/>
        <end position="41"/>
    </location>
</feature>
<evidence type="ECO:0000313" key="3">
    <source>
        <dbReference type="Proteomes" id="UP000703661"/>
    </source>
</evidence>
<feature type="region of interest" description="Disordered" evidence="1">
    <location>
        <begin position="648"/>
        <end position="690"/>
    </location>
</feature>
<evidence type="ECO:0008006" key="4">
    <source>
        <dbReference type="Google" id="ProtNLM"/>
    </source>
</evidence>
<feature type="compositionally biased region" description="Low complexity" evidence="1">
    <location>
        <begin position="649"/>
        <end position="670"/>
    </location>
</feature>
<feature type="region of interest" description="Disordered" evidence="1">
    <location>
        <begin position="1"/>
        <end position="116"/>
    </location>
</feature>
<evidence type="ECO:0000256" key="1">
    <source>
        <dbReference type="SAM" id="MobiDB-lite"/>
    </source>
</evidence>
<feature type="compositionally biased region" description="Basic and acidic residues" evidence="1">
    <location>
        <begin position="445"/>
        <end position="457"/>
    </location>
</feature>